<gene>
    <name evidence="1" type="ORF">PCOR1329_LOCUS13539</name>
</gene>
<dbReference type="PANTHER" id="PTHR45661">
    <property type="entry name" value="SURFACE ANTIGEN"/>
    <property type="match status" value="1"/>
</dbReference>
<dbReference type="InterPro" id="IPR026906">
    <property type="entry name" value="LRR_5"/>
</dbReference>
<comment type="caution">
    <text evidence="1">The sequence shown here is derived from an EMBL/GenBank/DDBJ whole genome shotgun (WGS) entry which is preliminary data.</text>
</comment>
<dbReference type="Proteomes" id="UP001189429">
    <property type="component" value="Unassembled WGS sequence"/>
</dbReference>
<organism evidence="1 2">
    <name type="scientific">Prorocentrum cordatum</name>
    <dbReference type="NCBI Taxonomy" id="2364126"/>
    <lineage>
        <taxon>Eukaryota</taxon>
        <taxon>Sar</taxon>
        <taxon>Alveolata</taxon>
        <taxon>Dinophyceae</taxon>
        <taxon>Prorocentrales</taxon>
        <taxon>Prorocentraceae</taxon>
        <taxon>Prorocentrum</taxon>
    </lineage>
</organism>
<dbReference type="SUPFAM" id="SSF52058">
    <property type="entry name" value="L domain-like"/>
    <property type="match status" value="2"/>
</dbReference>
<dbReference type="EMBL" id="CAUYUJ010004002">
    <property type="protein sequence ID" value="CAK0807759.1"/>
    <property type="molecule type" value="Genomic_DNA"/>
</dbReference>
<dbReference type="Gene3D" id="3.80.10.10">
    <property type="entry name" value="Ribonuclease Inhibitor"/>
    <property type="match status" value="3"/>
</dbReference>
<dbReference type="Pfam" id="PF13306">
    <property type="entry name" value="LRR_5"/>
    <property type="match status" value="3"/>
</dbReference>
<reference evidence="1" key="1">
    <citation type="submission" date="2023-10" db="EMBL/GenBank/DDBJ databases">
        <authorList>
            <person name="Chen Y."/>
            <person name="Shah S."/>
            <person name="Dougan E. K."/>
            <person name="Thang M."/>
            <person name="Chan C."/>
        </authorList>
    </citation>
    <scope>NUCLEOTIDE SEQUENCE [LARGE SCALE GENOMIC DNA]</scope>
</reference>
<protein>
    <submittedName>
        <fullName evidence="1">Uncharacterized protein</fullName>
    </submittedName>
</protein>
<proteinExistence type="predicted"/>
<sequence length="633" mass="68478">MFENCDHVVALSILATEVPPAAWADCTSLEHLNIGNGVAYIGEYAFRNCSLLASVSLGDSVLTIRDGAFQDCSSLASVVLGSKLDYLGIDVFGGCHSVTAATVPSPLPRRIADIFDCSTLTSVTFHLPVTGIADQALKDCTSVAFVYMFDNVTSIGDDAFAQCSSLSTVTMSNRIQSIGARAFMGCSMITSLFLSDTVSSIGGSAFRRCTSLAHMELPPRIAEIAEFTFSGCSALENVTARRIDRRLSTGGPSHIQSIGEHAFEDCSQLKSWRIDVGDDLSFVGKHAFAGCSSLPSTPSLNRLTTLEEYVFADCTALLHVFIPEGVVAIGHSSFYKCESLQSVEWGVEFGLVSNHTITIGKSAFGYCSSLRNLTIPASVTLIEEDAFQHSGLHWATVNIFPRSGRVIDESAFPPSAGIVTGCDQGFELTIDGCACQPGKMFATSSECRQCGDHFDCPGGHLQRHVGVDTTVRVKEGYMTLSSDPFSVYPCVETLRCAGDRQVLHSMCTAGFDSVSPRCAVCLPDLYLSDGRCNPCKDVDATLVMAKWLASAAAQLAFNTGLYIHVNRPKSATSGTVESLIDFIQILQTLSRLDIVAPTVLERFFDYLGPADTHHPRHIRDSRFETRVFVWKFW</sequence>
<keyword evidence="2" id="KW-1185">Reference proteome</keyword>
<accession>A0ABN9QNN6</accession>
<evidence type="ECO:0000313" key="1">
    <source>
        <dbReference type="EMBL" id="CAK0807759.1"/>
    </source>
</evidence>
<dbReference type="PANTHER" id="PTHR45661:SF3">
    <property type="entry name" value="IG-LIKE DOMAIN-CONTAINING PROTEIN"/>
    <property type="match status" value="1"/>
</dbReference>
<dbReference type="InterPro" id="IPR032675">
    <property type="entry name" value="LRR_dom_sf"/>
</dbReference>
<evidence type="ECO:0000313" key="2">
    <source>
        <dbReference type="Proteomes" id="UP001189429"/>
    </source>
</evidence>
<dbReference type="InterPro" id="IPR053139">
    <property type="entry name" value="Surface_bspA-like"/>
</dbReference>
<name>A0ABN9QNN6_9DINO</name>